<dbReference type="PROSITE" id="PS50949">
    <property type="entry name" value="HTH_GNTR"/>
    <property type="match status" value="1"/>
</dbReference>
<evidence type="ECO:0000256" key="2">
    <source>
        <dbReference type="ARBA" id="ARBA00022898"/>
    </source>
</evidence>
<dbReference type="InterPro" id="IPR015424">
    <property type="entry name" value="PyrdxlP-dep_Trfase"/>
</dbReference>
<dbReference type="CDD" id="cd00609">
    <property type="entry name" value="AAT_like"/>
    <property type="match status" value="1"/>
</dbReference>
<dbReference type="InterPro" id="IPR036388">
    <property type="entry name" value="WH-like_DNA-bd_sf"/>
</dbReference>
<organism evidence="7 8">
    <name type="scientific">[Eubacterium] hominis</name>
    <dbReference type="NCBI Taxonomy" id="2764325"/>
    <lineage>
        <taxon>Bacteria</taxon>
        <taxon>Bacillati</taxon>
        <taxon>Bacillota</taxon>
        <taxon>Erysipelotrichia</taxon>
        <taxon>Erysipelotrichales</taxon>
        <taxon>Erysipelotrichaceae</taxon>
        <taxon>Amedibacillus</taxon>
    </lineage>
</organism>
<evidence type="ECO:0000313" key="7">
    <source>
        <dbReference type="EMBL" id="QNM11618.1"/>
    </source>
</evidence>
<protein>
    <submittedName>
        <fullName evidence="7">PLP-dependent aminotransferase family protein</fullName>
    </submittedName>
</protein>
<sequence length="454" mass="53103">MKINTINFEKQNGRPIYLQLYEKLRDDMLAGYLKKNDQLPSIRKCEKQLKISKTSVERAYEQLLMEGYIVSIPQKGYFVDVDEEHRMLRKQLVERPYEVNTQKVRYDFRSQTMDKDAFDMSLWKKYLKEVLDMEQDITTYGDAQGEYALRLALGRYAYSMRGVFSTPERMLIGASFQSLLYILCGYLKEPIIGMEESGFLQAEQVFSDYGYPVIKLDMHPEGVSIEELIEKHINVLYINAGSMGSDHQPLQSKKRKELLAWAKAYHALIIEDDHNGELRYHSRPTPCMQGYDMGKHVLYIGSFSKLLLPALRISYLVMNQEMLEVYEKDHYGPSASKIEQLALARYISDGHLERHVKRLKKRYEYKCHYMMELLHRYLPDVDVYLEEAGLQLILRFPFSIDGKALIEACKKQQILCNMNAQKDLVLSFAGIHEEEMEEAVQTIVSIWKQVDKRI</sequence>
<dbReference type="InterPro" id="IPR036390">
    <property type="entry name" value="WH_DNA-bd_sf"/>
</dbReference>
<keyword evidence="3" id="KW-0805">Transcription regulation</keyword>
<keyword evidence="4" id="KW-0238">DNA-binding</keyword>
<dbReference type="GO" id="GO:0003700">
    <property type="term" value="F:DNA-binding transcription factor activity"/>
    <property type="evidence" value="ECO:0007669"/>
    <property type="project" value="InterPro"/>
</dbReference>
<comment type="similarity">
    <text evidence="1">In the C-terminal section; belongs to the class-I pyridoxal-phosphate-dependent aminotransferase family.</text>
</comment>
<name>A0A7G9GLD6_9FIRM</name>
<evidence type="ECO:0000259" key="6">
    <source>
        <dbReference type="PROSITE" id="PS50949"/>
    </source>
</evidence>
<dbReference type="Gene3D" id="3.40.640.10">
    <property type="entry name" value="Type I PLP-dependent aspartate aminotransferase-like (Major domain)"/>
    <property type="match status" value="1"/>
</dbReference>
<keyword evidence="8" id="KW-1185">Reference proteome</keyword>
<dbReference type="KEGG" id="ehn:H9Q80_15400"/>
<dbReference type="Gene3D" id="1.10.10.10">
    <property type="entry name" value="Winged helix-like DNA-binding domain superfamily/Winged helix DNA-binding domain"/>
    <property type="match status" value="1"/>
</dbReference>
<evidence type="ECO:0000256" key="3">
    <source>
        <dbReference type="ARBA" id="ARBA00023015"/>
    </source>
</evidence>
<gene>
    <name evidence="7" type="ORF">H9Q80_15400</name>
</gene>
<dbReference type="GO" id="GO:0008483">
    <property type="term" value="F:transaminase activity"/>
    <property type="evidence" value="ECO:0007669"/>
    <property type="project" value="UniProtKB-KW"/>
</dbReference>
<proteinExistence type="inferred from homology"/>
<evidence type="ECO:0000256" key="1">
    <source>
        <dbReference type="ARBA" id="ARBA00005384"/>
    </source>
</evidence>
<accession>A0A7G9GLD6</accession>
<dbReference type="Proteomes" id="UP000515856">
    <property type="component" value="Chromosome"/>
</dbReference>
<dbReference type="GO" id="GO:0003677">
    <property type="term" value="F:DNA binding"/>
    <property type="evidence" value="ECO:0007669"/>
    <property type="project" value="UniProtKB-KW"/>
</dbReference>
<dbReference type="EMBL" id="CP060636">
    <property type="protein sequence ID" value="QNM11618.1"/>
    <property type="molecule type" value="Genomic_DNA"/>
</dbReference>
<keyword evidence="2" id="KW-0663">Pyridoxal phosphate</keyword>
<dbReference type="CDD" id="cd07377">
    <property type="entry name" value="WHTH_GntR"/>
    <property type="match status" value="1"/>
</dbReference>
<feature type="domain" description="HTH gntR-type" evidence="6">
    <location>
        <begin position="14"/>
        <end position="82"/>
    </location>
</feature>
<dbReference type="Pfam" id="PF00392">
    <property type="entry name" value="GntR"/>
    <property type="match status" value="1"/>
</dbReference>
<dbReference type="SMART" id="SM00345">
    <property type="entry name" value="HTH_GNTR"/>
    <property type="match status" value="1"/>
</dbReference>
<dbReference type="AlphaFoldDB" id="A0A7G9GLD6"/>
<dbReference type="InterPro" id="IPR004839">
    <property type="entry name" value="Aminotransferase_I/II_large"/>
</dbReference>
<dbReference type="SUPFAM" id="SSF46785">
    <property type="entry name" value="Winged helix' DNA-binding domain"/>
    <property type="match status" value="1"/>
</dbReference>
<evidence type="ECO:0000256" key="5">
    <source>
        <dbReference type="ARBA" id="ARBA00023163"/>
    </source>
</evidence>
<dbReference type="PANTHER" id="PTHR46577">
    <property type="entry name" value="HTH-TYPE TRANSCRIPTIONAL REGULATORY PROTEIN GABR"/>
    <property type="match status" value="1"/>
</dbReference>
<reference evidence="7 8" key="1">
    <citation type="submission" date="2020-08" db="EMBL/GenBank/DDBJ databases">
        <authorList>
            <person name="Liu C."/>
            <person name="Sun Q."/>
        </authorList>
    </citation>
    <scope>NUCLEOTIDE SEQUENCE [LARGE SCALE GENOMIC DNA]</scope>
    <source>
        <strain evidence="7 8">NSJ-61</strain>
    </source>
</reference>
<dbReference type="InterPro" id="IPR000524">
    <property type="entry name" value="Tscrpt_reg_HTH_GntR"/>
</dbReference>
<evidence type="ECO:0000256" key="4">
    <source>
        <dbReference type="ARBA" id="ARBA00023125"/>
    </source>
</evidence>
<dbReference type="SUPFAM" id="SSF53383">
    <property type="entry name" value="PLP-dependent transferases"/>
    <property type="match status" value="1"/>
</dbReference>
<dbReference type="GO" id="GO:0030170">
    <property type="term" value="F:pyridoxal phosphate binding"/>
    <property type="evidence" value="ECO:0007669"/>
    <property type="project" value="InterPro"/>
</dbReference>
<dbReference type="RefSeq" id="WP_117452364.1">
    <property type="nucleotide sequence ID" value="NZ_CP060636.1"/>
</dbReference>
<keyword evidence="7" id="KW-0808">Transferase</keyword>
<dbReference type="Pfam" id="PF00155">
    <property type="entry name" value="Aminotran_1_2"/>
    <property type="match status" value="1"/>
</dbReference>
<evidence type="ECO:0000313" key="8">
    <source>
        <dbReference type="Proteomes" id="UP000515856"/>
    </source>
</evidence>
<keyword evidence="7" id="KW-0032">Aminotransferase</keyword>
<dbReference type="PANTHER" id="PTHR46577:SF1">
    <property type="entry name" value="HTH-TYPE TRANSCRIPTIONAL REGULATORY PROTEIN GABR"/>
    <property type="match status" value="1"/>
</dbReference>
<dbReference type="InterPro" id="IPR051446">
    <property type="entry name" value="HTH_trans_reg/aminotransferase"/>
</dbReference>
<keyword evidence="5" id="KW-0804">Transcription</keyword>
<dbReference type="InterPro" id="IPR015421">
    <property type="entry name" value="PyrdxlP-dep_Trfase_major"/>
</dbReference>